<dbReference type="EMBL" id="BKCJ011844391">
    <property type="protein sequence ID" value="GFD57736.1"/>
    <property type="molecule type" value="Genomic_DNA"/>
</dbReference>
<organism evidence="2">
    <name type="scientific">Tanacetum cinerariifolium</name>
    <name type="common">Dalmatian daisy</name>
    <name type="synonym">Chrysanthemum cinerariifolium</name>
    <dbReference type="NCBI Taxonomy" id="118510"/>
    <lineage>
        <taxon>Eukaryota</taxon>
        <taxon>Viridiplantae</taxon>
        <taxon>Streptophyta</taxon>
        <taxon>Embryophyta</taxon>
        <taxon>Tracheophyta</taxon>
        <taxon>Spermatophyta</taxon>
        <taxon>Magnoliopsida</taxon>
        <taxon>eudicotyledons</taxon>
        <taxon>Gunneridae</taxon>
        <taxon>Pentapetalae</taxon>
        <taxon>asterids</taxon>
        <taxon>campanulids</taxon>
        <taxon>Asterales</taxon>
        <taxon>Asteraceae</taxon>
        <taxon>Asteroideae</taxon>
        <taxon>Anthemideae</taxon>
        <taxon>Anthemidinae</taxon>
        <taxon>Tanacetum</taxon>
    </lineage>
</organism>
<gene>
    <name evidence="2" type="ORF">Tci_929705</name>
</gene>
<sequence length="87" mass="9224">EEELDDEMLVAARDRVADPVGSLKLYVRASNSGLEPLPTSASRGLPAKQSPFTGAPFSGKAPDEETLQRLQGNGSDLPTDLSTIRQG</sequence>
<feature type="non-terminal residue" evidence="2">
    <location>
        <position position="1"/>
    </location>
</feature>
<accession>A0A699XIS2</accession>
<evidence type="ECO:0000256" key="1">
    <source>
        <dbReference type="SAM" id="MobiDB-lite"/>
    </source>
</evidence>
<feature type="region of interest" description="Disordered" evidence="1">
    <location>
        <begin position="68"/>
        <end position="87"/>
    </location>
</feature>
<name>A0A699XIS2_TANCI</name>
<feature type="non-terminal residue" evidence="2">
    <location>
        <position position="87"/>
    </location>
</feature>
<comment type="caution">
    <text evidence="2">The sequence shown here is derived from an EMBL/GenBank/DDBJ whole genome shotgun (WGS) entry which is preliminary data.</text>
</comment>
<evidence type="ECO:0000313" key="2">
    <source>
        <dbReference type="EMBL" id="GFD57736.1"/>
    </source>
</evidence>
<reference evidence="2" key="1">
    <citation type="journal article" date="2019" name="Sci. Rep.">
        <title>Draft genome of Tanacetum cinerariifolium, the natural source of mosquito coil.</title>
        <authorList>
            <person name="Yamashiro T."/>
            <person name="Shiraishi A."/>
            <person name="Satake H."/>
            <person name="Nakayama K."/>
        </authorList>
    </citation>
    <scope>NUCLEOTIDE SEQUENCE</scope>
</reference>
<feature type="region of interest" description="Disordered" evidence="1">
    <location>
        <begin position="31"/>
        <end position="62"/>
    </location>
</feature>
<protein>
    <submittedName>
        <fullName evidence="2">Uncharacterized protein</fullName>
    </submittedName>
</protein>
<dbReference type="AlphaFoldDB" id="A0A699XIS2"/>
<proteinExistence type="predicted"/>